<evidence type="ECO:0000259" key="3">
    <source>
        <dbReference type="SMART" id="SM00543"/>
    </source>
</evidence>
<evidence type="ECO:0000313" key="4">
    <source>
        <dbReference type="EMBL" id="GMS83758.1"/>
    </source>
</evidence>
<feature type="compositionally biased region" description="Low complexity" evidence="2">
    <location>
        <begin position="176"/>
        <end position="191"/>
    </location>
</feature>
<proteinExistence type="predicted"/>
<dbReference type="PANTHER" id="PTHR23253">
    <property type="entry name" value="EUKARYOTIC TRANSLATION INITIATION FACTOR 4 GAMMA"/>
    <property type="match status" value="1"/>
</dbReference>
<feature type="compositionally biased region" description="Basic and acidic residues" evidence="2">
    <location>
        <begin position="90"/>
        <end position="110"/>
    </location>
</feature>
<dbReference type="AlphaFoldDB" id="A0AAV5ST48"/>
<feature type="region of interest" description="Disordered" evidence="2">
    <location>
        <begin position="176"/>
        <end position="306"/>
    </location>
</feature>
<reference evidence="4" key="1">
    <citation type="submission" date="2023-10" db="EMBL/GenBank/DDBJ databases">
        <title>Genome assembly of Pristionchus species.</title>
        <authorList>
            <person name="Yoshida K."/>
            <person name="Sommer R.J."/>
        </authorList>
    </citation>
    <scope>NUCLEOTIDE SEQUENCE</scope>
    <source>
        <strain evidence="4">RS0144</strain>
    </source>
</reference>
<feature type="region of interest" description="Disordered" evidence="2">
    <location>
        <begin position="1"/>
        <end position="117"/>
    </location>
</feature>
<dbReference type="GO" id="GO:0016281">
    <property type="term" value="C:eukaryotic translation initiation factor 4F complex"/>
    <property type="evidence" value="ECO:0007669"/>
    <property type="project" value="TreeGrafter"/>
</dbReference>
<dbReference type="EMBL" id="BTSX01000002">
    <property type="protein sequence ID" value="GMS83758.1"/>
    <property type="molecule type" value="Genomic_DNA"/>
</dbReference>
<accession>A0AAV5ST48</accession>
<dbReference type="InterPro" id="IPR016024">
    <property type="entry name" value="ARM-type_fold"/>
</dbReference>
<dbReference type="SMART" id="SM00543">
    <property type="entry name" value="MIF4G"/>
    <property type="match status" value="1"/>
</dbReference>
<feature type="domain" description="MIF4G" evidence="3">
    <location>
        <begin position="536"/>
        <end position="804"/>
    </location>
</feature>
<keyword evidence="5" id="KW-1185">Reference proteome</keyword>
<feature type="compositionally biased region" description="Gly residues" evidence="2">
    <location>
        <begin position="850"/>
        <end position="869"/>
    </location>
</feature>
<organism evidence="4 5">
    <name type="scientific">Pristionchus entomophagus</name>
    <dbReference type="NCBI Taxonomy" id="358040"/>
    <lineage>
        <taxon>Eukaryota</taxon>
        <taxon>Metazoa</taxon>
        <taxon>Ecdysozoa</taxon>
        <taxon>Nematoda</taxon>
        <taxon>Chromadorea</taxon>
        <taxon>Rhabditida</taxon>
        <taxon>Rhabditina</taxon>
        <taxon>Diplogasteromorpha</taxon>
        <taxon>Diplogasteroidea</taxon>
        <taxon>Neodiplogasteridae</taxon>
        <taxon>Pristionchus</taxon>
    </lineage>
</organism>
<evidence type="ECO:0000256" key="1">
    <source>
        <dbReference type="SAM" id="Coils"/>
    </source>
</evidence>
<dbReference type="PANTHER" id="PTHR23253:SF78">
    <property type="entry name" value="EUKARYOTIC TRANSLATION INITIATION FACTOR 4G1, ISOFORM B-RELATED"/>
    <property type="match status" value="1"/>
</dbReference>
<feature type="compositionally biased region" description="Polar residues" evidence="2">
    <location>
        <begin position="1"/>
        <end position="13"/>
    </location>
</feature>
<protein>
    <recommendedName>
        <fullName evidence="3">MIF4G domain-containing protein</fullName>
    </recommendedName>
</protein>
<feature type="compositionally biased region" description="Low complexity" evidence="2">
    <location>
        <begin position="338"/>
        <end position="348"/>
    </location>
</feature>
<feature type="region of interest" description="Disordered" evidence="2">
    <location>
        <begin position="833"/>
        <end position="1004"/>
    </location>
</feature>
<feature type="compositionally biased region" description="Basic and acidic residues" evidence="2">
    <location>
        <begin position="266"/>
        <end position="291"/>
    </location>
</feature>
<feature type="compositionally biased region" description="Polar residues" evidence="2">
    <location>
        <begin position="78"/>
        <end position="89"/>
    </location>
</feature>
<dbReference type="Pfam" id="PF02854">
    <property type="entry name" value="MIF4G"/>
    <property type="match status" value="1"/>
</dbReference>
<keyword evidence="1" id="KW-0175">Coiled coil</keyword>
<feature type="region of interest" description="Disordered" evidence="2">
    <location>
        <begin position="320"/>
        <end position="367"/>
    </location>
</feature>
<dbReference type="Proteomes" id="UP001432027">
    <property type="component" value="Unassembled WGS sequence"/>
</dbReference>
<evidence type="ECO:0000256" key="2">
    <source>
        <dbReference type="SAM" id="MobiDB-lite"/>
    </source>
</evidence>
<feature type="compositionally biased region" description="Polar residues" evidence="2">
    <location>
        <begin position="978"/>
        <end position="988"/>
    </location>
</feature>
<feature type="region of interest" description="Disordered" evidence="2">
    <location>
        <begin position="433"/>
        <end position="497"/>
    </location>
</feature>
<comment type="caution">
    <text evidence="4">The sequence shown here is derived from an EMBL/GenBank/DDBJ whole genome shotgun (WGS) entry which is preliminary data.</text>
</comment>
<dbReference type="GO" id="GO:0003743">
    <property type="term" value="F:translation initiation factor activity"/>
    <property type="evidence" value="ECO:0007669"/>
    <property type="project" value="TreeGrafter"/>
</dbReference>
<evidence type="ECO:0000313" key="5">
    <source>
        <dbReference type="Proteomes" id="UP001432027"/>
    </source>
</evidence>
<feature type="region of interest" description="Disordered" evidence="2">
    <location>
        <begin position="130"/>
        <end position="151"/>
    </location>
</feature>
<feature type="compositionally biased region" description="Gly residues" evidence="2">
    <location>
        <begin position="451"/>
        <end position="463"/>
    </location>
</feature>
<gene>
    <name evidence="4" type="ORF">PENTCL1PPCAC_5933</name>
</gene>
<dbReference type="InterPro" id="IPR003890">
    <property type="entry name" value="MIF4G-like_typ-3"/>
</dbReference>
<name>A0AAV5ST48_9BILA</name>
<feature type="coiled-coil region" evidence="1">
    <location>
        <begin position="632"/>
        <end position="661"/>
    </location>
</feature>
<dbReference type="GO" id="GO:0003729">
    <property type="term" value="F:mRNA binding"/>
    <property type="evidence" value="ECO:0007669"/>
    <property type="project" value="TreeGrafter"/>
</dbReference>
<dbReference type="SUPFAM" id="SSF48371">
    <property type="entry name" value="ARM repeat"/>
    <property type="match status" value="1"/>
</dbReference>
<sequence>MGGVQSNHQQQQPMHGGGGGGVPSSVAPQSLHQGNAPMTAPTGVTPVPNFVPNAQQSQQPRPPAPPVKARKILEIVDPTTQTVVNQNAIEDSKKEEDAPKAEKEEVKGTDETDSAAVDVKKQFAAQILEETTKSDQPAPALTPAAPPVKQQNKCLFSLDQIEKIGLLDKAAHLTAPTVPDPVAAAPAAEQPVVEEEEKKETSPEVTPAEMPATNKDEQPEEPHLADDIPPSEEPASSSSDKNTSNDSAICLQSPPPPTDSQTVVDVEEKKEEKEKVVDDEKTVVVEEKQNEAEEEKEEPVAVAPEETLTIQLEKLVIAGGVSQDEEMESEPSTPAPVTPSVSETTATLAEEEEDAEKAAAAAEEERQRYRAELEADMAKNMEDIDQFNEEICRYNREYLYNVRDLEKNFNVTDCPLTPNQLKDFGICRSLVSSEPKKKNDGQGGFMPAWGRGTGGGGRGGGGDRAPYKGRNSEHHGGRGGGRGGQGSNKKLPPSIRPSIERRVDTNVQLHKAEKAWKPEKVTETDESEEARKKLLLKTIRSLFNKITPTTKDALIGEFLRHDVYKSDCLNDVISIIFDKAVEEPKFCPLYSNICNIQVAEELKLNNNVSNFRNAILVRAQETFTNKTLDEFIEQKQAEIEAETDEKKKKEKQIELLEAQSKFRRRKFGNITFIGQLYLNNLISVRIILYCVVDLLKSVSKNAEGNLPTDEPDEESIDCAVRLLDTIGKRLQEDANKQAAESKAAAAAAANPGKKTIARTPAKAAPAQQAFPIDMTFQTLEGAMGMVSSRIKFMILNLVELRKNGWVPRKTADAGPKKLDDIKKDIQKEQMENLQQQQLYDRKHSRQEQMGGRGSMGGGGHGGGGGGGGNNPKRQIIQRNSQDNRTIEDRRSQAFKSSNLATRNAPQKKASLSSVTASDGRSSLGGDRKGKWASGAGGGSENSKKEDRAAAMQAAARIGQGGQRSSSSASMKGAEDQGANASGTATQVNSEDEREQNEQREKQEADVAKRILCDVGDYVTSEITLDEVREEILTKIVGAEKFSKPSLQTVFKCYIAASIKKPSPEVSAKYGHVLAYCLHKKNEDKDTKGKEEILKGIADGCRVIVEQEQWEDAPKIWETVAEVLINTHMPEDGLFEGAHPSLTDLKESFLNAAFDTRKPFTLFVLVLKRLAEMHYNRDQTSYMEITSWVLDECPWIEKAMDVSKLDGALKDTKMEFADNLHVIMRQEH</sequence>
<feature type="compositionally biased region" description="Basic and acidic residues" evidence="2">
    <location>
        <begin position="214"/>
        <end position="226"/>
    </location>
</feature>
<feature type="compositionally biased region" description="Low complexity" evidence="2">
    <location>
        <begin position="949"/>
        <end position="969"/>
    </location>
</feature>
<feature type="compositionally biased region" description="Basic and acidic residues" evidence="2">
    <location>
        <begin position="995"/>
        <end position="1004"/>
    </location>
</feature>
<feature type="compositionally biased region" description="Low complexity" evidence="2">
    <location>
        <begin position="233"/>
        <end position="247"/>
    </location>
</feature>
<dbReference type="Gene3D" id="1.25.40.180">
    <property type="match status" value="1"/>
</dbReference>
<feature type="compositionally biased region" description="Polar residues" evidence="2">
    <location>
        <begin position="893"/>
        <end position="920"/>
    </location>
</feature>